<dbReference type="PaxDb" id="2903-EOD07485"/>
<evidence type="ECO:0000313" key="3">
    <source>
        <dbReference type="Proteomes" id="UP000013827"/>
    </source>
</evidence>
<dbReference type="AlphaFoldDB" id="A0A0D3I8A0"/>
<dbReference type="HOGENOM" id="CLU_886904_0_0_1"/>
<organism evidence="2 3">
    <name type="scientific">Emiliania huxleyi (strain CCMP1516)</name>
    <dbReference type="NCBI Taxonomy" id="280463"/>
    <lineage>
        <taxon>Eukaryota</taxon>
        <taxon>Haptista</taxon>
        <taxon>Haptophyta</taxon>
        <taxon>Prymnesiophyceae</taxon>
        <taxon>Isochrysidales</taxon>
        <taxon>Noelaerhabdaceae</taxon>
        <taxon>Emiliania</taxon>
    </lineage>
</organism>
<keyword evidence="3" id="KW-1185">Reference proteome</keyword>
<keyword evidence="1" id="KW-0732">Signal</keyword>
<proteinExistence type="predicted"/>
<reference evidence="3" key="1">
    <citation type="journal article" date="2013" name="Nature">
        <title>Pan genome of the phytoplankton Emiliania underpins its global distribution.</title>
        <authorList>
            <person name="Read B.A."/>
            <person name="Kegel J."/>
            <person name="Klute M.J."/>
            <person name="Kuo A."/>
            <person name="Lefebvre S.C."/>
            <person name="Maumus F."/>
            <person name="Mayer C."/>
            <person name="Miller J."/>
            <person name="Monier A."/>
            <person name="Salamov A."/>
            <person name="Young J."/>
            <person name="Aguilar M."/>
            <person name="Claverie J.M."/>
            <person name="Frickenhaus S."/>
            <person name="Gonzalez K."/>
            <person name="Herman E.K."/>
            <person name="Lin Y.C."/>
            <person name="Napier J."/>
            <person name="Ogata H."/>
            <person name="Sarno A.F."/>
            <person name="Shmutz J."/>
            <person name="Schroeder D."/>
            <person name="de Vargas C."/>
            <person name="Verret F."/>
            <person name="von Dassow P."/>
            <person name="Valentin K."/>
            <person name="Van de Peer Y."/>
            <person name="Wheeler G."/>
            <person name="Dacks J.B."/>
            <person name="Delwiche C.F."/>
            <person name="Dyhrman S.T."/>
            <person name="Glockner G."/>
            <person name="John U."/>
            <person name="Richards T."/>
            <person name="Worden A.Z."/>
            <person name="Zhang X."/>
            <person name="Grigoriev I.V."/>
            <person name="Allen A.E."/>
            <person name="Bidle K."/>
            <person name="Borodovsky M."/>
            <person name="Bowler C."/>
            <person name="Brownlee C."/>
            <person name="Cock J.M."/>
            <person name="Elias M."/>
            <person name="Gladyshev V.N."/>
            <person name="Groth M."/>
            <person name="Guda C."/>
            <person name="Hadaegh A."/>
            <person name="Iglesias-Rodriguez M.D."/>
            <person name="Jenkins J."/>
            <person name="Jones B.M."/>
            <person name="Lawson T."/>
            <person name="Leese F."/>
            <person name="Lindquist E."/>
            <person name="Lobanov A."/>
            <person name="Lomsadze A."/>
            <person name="Malik S.B."/>
            <person name="Marsh M.E."/>
            <person name="Mackinder L."/>
            <person name="Mock T."/>
            <person name="Mueller-Roeber B."/>
            <person name="Pagarete A."/>
            <person name="Parker M."/>
            <person name="Probert I."/>
            <person name="Quesneville H."/>
            <person name="Raines C."/>
            <person name="Rensing S.A."/>
            <person name="Riano-Pachon D.M."/>
            <person name="Richier S."/>
            <person name="Rokitta S."/>
            <person name="Shiraiwa Y."/>
            <person name="Soanes D.M."/>
            <person name="van der Giezen M."/>
            <person name="Wahlund T.M."/>
            <person name="Williams B."/>
            <person name="Wilson W."/>
            <person name="Wolfe G."/>
            <person name="Wurch L.L."/>
        </authorList>
    </citation>
    <scope>NUCLEOTIDE SEQUENCE</scope>
</reference>
<protein>
    <submittedName>
        <fullName evidence="2">Uncharacterized protein</fullName>
    </submittedName>
</protein>
<accession>A0A0D3I8A0</accession>
<feature type="signal peptide" evidence="1">
    <location>
        <begin position="1"/>
        <end position="16"/>
    </location>
</feature>
<name>A0A0D3I8A0_EMIH1</name>
<reference evidence="2" key="2">
    <citation type="submission" date="2024-10" db="UniProtKB">
        <authorList>
            <consortium name="EnsemblProtists"/>
        </authorList>
    </citation>
    <scope>IDENTIFICATION</scope>
</reference>
<dbReference type="Proteomes" id="UP000013827">
    <property type="component" value="Unassembled WGS sequence"/>
</dbReference>
<dbReference type="GeneID" id="17253646"/>
<dbReference type="RefSeq" id="XP_005759914.1">
    <property type="nucleotide sequence ID" value="XM_005759857.1"/>
</dbReference>
<sequence length="314" mass="32503">MLYKTCALAIIVATSAAPTPPVVDNKRKLGGTVDDGFMGFATAQHSQEALAQQWRENCPPCPTGGFCCPALGCKITETVKTGTDEGAYQAELWAETPFPWYEMPVVPVLSATHPVWTFLQINKQWWLYCFFNDGEAAPAAMPPTAAAAAEPTAAAATKPPMAKVGADADEHGCRASAGFAWCAAKGKCLRSWEESCSSERGGSRRLDAAPALALQSPGAKGDPLTLDGGYLGGQVTAAPDKPGAPASWTQFAGLGLVTGGKYVAAGVETGLDWITGGAFQGSSNSVVNTANRFTALDSDTANDFATLSEGGTVG</sequence>
<feature type="chain" id="PRO_5044290964" evidence="1">
    <location>
        <begin position="17"/>
        <end position="314"/>
    </location>
</feature>
<dbReference type="EnsemblProtists" id="EOD07485">
    <property type="protein sequence ID" value="EOD07485"/>
    <property type="gene ID" value="EMIHUDRAFT_438559"/>
</dbReference>
<evidence type="ECO:0000313" key="2">
    <source>
        <dbReference type="EnsemblProtists" id="EOD07485"/>
    </source>
</evidence>
<evidence type="ECO:0000256" key="1">
    <source>
        <dbReference type="SAM" id="SignalP"/>
    </source>
</evidence>
<dbReference type="KEGG" id="ehx:EMIHUDRAFT_438559"/>